<dbReference type="KEGG" id="aoh:AOV_01645"/>
<keyword evidence="1 3" id="KW-0489">Methyltransferase</keyword>
<dbReference type="PANTHER" id="PTHR12049:SF7">
    <property type="entry name" value="PROTEIN ARGININE METHYLTRANSFERASE NDUFAF7, MITOCHONDRIAL"/>
    <property type="match status" value="1"/>
</dbReference>
<keyword evidence="2 3" id="KW-0808">Transferase</keyword>
<reference evidence="4" key="1">
    <citation type="submission" date="2018-06" db="EMBL/GenBank/DDBJ databases">
        <title>The Anaplasma ovis genome reveals a high proportion of pseudogenes.</title>
        <authorList>
            <person name="Liu Z."/>
            <person name="Peasley A.M."/>
            <person name="Yang J."/>
            <person name="Li Y."/>
            <person name="Guan G."/>
            <person name="Luo J."/>
            <person name="Yin H."/>
            <person name="Brayton K.A."/>
        </authorList>
    </citation>
    <scope>NUCLEOTIDE SEQUENCE [LARGE SCALE GENOMIC DNA]</scope>
    <source>
        <strain evidence="4">Haibei</strain>
    </source>
</reference>
<dbReference type="OrthoDB" id="9794208at2"/>
<proteinExistence type="predicted"/>
<dbReference type="Proteomes" id="UP000259762">
    <property type="component" value="Chromosome"/>
</dbReference>
<evidence type="ECO:0000256" key="1">
    <source>
        <dbReference type="ARBA" id="ARBA00022603"/>
    </source>
</evidence>
<protein>
    <submittedName>
        <fullName evidence="3">SAM-dependent methyltransferase</fullName>
    </submittedName>
</protein>
<dbReference type="GO" id="GO:0035243">
    <property type="term" value="F:protein-arginine omega-N symmetric methyltransferase activity"/>
    <property type="evidence" value="ECO:0007669"/>
    <property type="project" value="TreeGrafter"/>
</dbReference>
<evidence type="ECO:0000313" key="3">
    <source>
        <dbReference type="EMBL" id="ASI47598.1"/>
    </source>
</evidence>
<dbReference type="RefSeq" id="WP_075138877.1">
    <property type="nucleotide sequence ID" value="NZ_CP015994.1"/>
</dbReference>
<dbReference type="EMBL" id="CP015994">
    <property type="protein sequence ID" value="ASI47598.1"/>
    <property type="molecule type" value="Genomic_DNA"/>
</dbReference>
<dbReference type="Pfam" id="PF02636">
    <property type="entry name" value="Methyltransf_28"/>
    <property type="match status" value="1"/>
</dbReference>
<organism evidence="3 4">
    <name type="scientific">Anaplasma ovis str. Haibei</name>
    <dbReference type="NCBI Taxonomy" id="1248439"/>
    <lineage>
        <taxon>Bacteria</taxon>
        <taxon>Pseudomonadati</taxon>
        <taxon>Pseudomonadota</taxon>
        <taxon>Alphaproteobacteria</taxon>
        <taxon>Rickettsiales</taxon>
        <taxon>Anaplasmataceae</taxon>
        <taxon>Anaplasma</taxon>
    </lineage>
</organism>
<dbReference type="InterPro" id="IPR029063">
    <property type="entry name" value="SAM-dependent_MTases_sf"/>
</dbReference>
<sequence length="344" mass="39497">MGFCFKKFIFEGSTYVTMDRFMNLALYHEEHGYYMTKMPFGRTGDFITSAEISQLFGEVVALWVLSYLESTGISEKFSLLELGPGRGTLMHDILRVFEQFPRYNALLEVHLLEISPLLRNAQRATLERFSARKEISWHCKLEELPERPTVVVANEFFDALPVRQFVRASNGAWKERCVCNDGGNLSVVAVDTEYNLDEYDDVPEGGIIERCEAASDVLACLEKIIVRNGGAGAIFDYGYLQPPYHSTIQSVKNHHYCDFLDNIGECDITAHVDFSLLQKHAQRLNGKVMTQREFLYQFGIRERLACLERNATEAQRLELKSGFLRLTENMGTMFKVLLLHYEHR</sequence>
<evidence type="ECO:0000313" key="4">
    <source>
        <dbReference type="Proteomes" id="UP000259762"/>
    </source>
</evidence>
<dbReference type="GO" id="GO:0032259">
    <property type="term" value="P:methylation"/>
    <property type="evidence" value="ECO:0007669"/>
    <property type="project" value="UniProtKB-KW"/>
</dbReference>
<dbReference type="AlphaFoldDB" id="A0A2Z2L7U8"/>
<accession>A0A2Z2L7U8</accession>
<name>A0A2Z2L7U8_9RICK</name>
<dbReference type="InterPro" id="IPR003788">
    <property type="entry name" value="NDUFAF7"/>
</dbReference>
<dbReference type="InterPro" id="IPR038375">
    <property type="entry name" value="NDUFAF7_sf"/>
</dbReference>
<keyword evidence="4" id="KW-1185">Reference proteome</keyword>
<reference evidence="3 4" key="2">
    <citation type="journal article" date="2019" name="BMC Genomics">
        <title>The Anaplasma ovis genome reveals a high proportion of pseudogenes.</title>
        <authorList>
            <person name="Liu Z."/>
            <person name="Peasley A.M."/>
            <person name="Yang J."/>
            <person name="Li Y."/>
            <person name="Guan G."/>
            <person name="Luo J."/>
            <person name="Yin H."/>
            <person name="Brayton K.A."/>
        </authorList>
    </citation>
    <scope>NUCLEOTIDE SEQUENCE [LARGE SCALE GENOMIC DNA]</scope>
    <source>
        <strain evidence="3 4">Haibei</strain>
    </source>
</reference>
<gene>
    <name evidence="3" type="ORF">AOV_01645</name>
</gene>
<dbReference type="Gene3D" id="3.40.50.12710">
    <property type="match status" value="1"/>
</dbReference>
<dbReference type="PANTHER" id="PTHR12049">
    <property type="entry name" value="PROTEIN ARGININE METHYLTRANSFERASE NDUFAF7, MITOCHONDRIAL"/>
    <property type="match status" value="1"/>
</dbReference>
<evidence type="ECO:0000256" key="2">
    <source>
        <dbReference type="ARBA" id="ARBA00022679"/>
    </source>
</evidence>
<dbReference type="SUPFAM" id="SSF53335">
    <property type="entry name" value="S-adenosyl-L-methionine-dependent methyltransferases"/>
    <property type="match status" value="1"/>
</dbReference>